<dbReference type="EMBL" id="BJWL01000016">
    <property type="protein sequence ID" value="GFZ04005.1"/>
    <property type="molecule type" value="Genomic_DNA"/>
</dbReference>
<comment type="caution">
    <text evidence="2">The sequence shown here is derived from an EMBL/GenBank/DDBJ whole genome shotgun (WGS) entry which is preliminary data.</text>
</comment>
<organism evidence="2 3">
    <name type="scientific">Actinidia rufa</name>
    <dbReference type="NCBI Taxonomy" id="165716"/>
    <lineage>
        <taxon>Eukaryota</taxon>
        <taxon>Viridiplantae</taxon>
        <taxon>Streptophyta</taxon>
        <taxon>Embryophyta</taxon>
        <taxon>Tracheophyta</taxon>
        <taxon>Spermatophyta</taxon>
        <taxon>Magnoliopsida</taxon>
        <taxon>eudicotyledons</taxon>
        <taxon>Gunneridae</taxon>
        <taxon>Pentapetalae</taxon>
        <taxon>asterids</taxon>
        <taxon>Ericales</taxon>
        <taxon>Actinidiaceae</taxon>
        <taxon>Actinidia</taxon>
    </lineage>
</organism>
<evidence type="ECO:0000313" key="3">
    <source>
        <dbReference type="Proteomes" id="UP000585474"/>
    </source>
</evidence>
<dbReference type="AlphaFoldDB" id="A0A7J0FZ76"/>
<sequence>MTLISPLVFYEQTAPLRKPLELTISLLFVAVVVIWGHRIVKSISLKGRRQKFATSTPAILFNLELDTLQCAYALLLWFDNIILIALVSLMTKVRYLQFGFGQGHSGISNQRLALPDCARFRTAPRSSRHLLSFEALSNPRRGFTANCVASMVEPKLDAISSFSHCLLHLWRLHYDKALQPMSSTAVSKNQQVYLTCQMKRRLNGLVMHFISHAINAKDSTSVKA</sequence>
<keyword evidence="3" id="KW-1185">Reference proteome</keyword>
<keyword evidence="1" id="KW-0472">Membrane</keyword>
<name>A0A7J0FZ76_9ERIC</name>
<evidence type="ECO:0000256" key="1">
    <source>
        <dbReference type="SAM" id="Phobius"/>
    </source>
</evidence>
<protein>
    <submittedName>
        <fullName evidence="2">Uncharacterized protein</fullName>
    </submittedName>
</protein>
<feature type="transmembrane region" description="Helical" evidence="1">
    <location>
        <begin position="70"/>
        <end position="90"/>
    </location>
</feature>
<reference evidence="2 3" key="1">
    <citation type="submission" date="2019-07" db="EMBL/GenBank/DDBJ databases">
        <title>De Novo Assembly of kiwifruit Actinidia rufa.</title>
        <authorList>
            <person name="Sugita-Konishi S."/>
            <person name="Sato K."/>
            <person name="Mori E."/>
            <person name="Abe Y."/>
            <person name="Kisaki G."/>
            <person name="Hamano K."/>
            <person name="Suezawa K."/>
            <person name="Otani M."/>
            <person name="Fukuda T."/>
            <person name="Manabe T."/>
            <person name="Gomi K."/>
            <person name="Tabuchi M."/>
            <person name="Akimitsu K."/>
            <person name="Kataoka I."/>
        </authorList>
    </citation>
    <scope>NUCLEOTIDE SEQUENCE [LARGE SCALE GENOMIC DNA]</scope>
    <source>
        <strain evidence="3">cv. Fuchu</strain>
    </source>
</reference>
<evidence type="ECO:0000313" key="2">
    <source>
        <dbReference type="EMBL" id="GFZ04005.1"/>
    </source>
</evidence>
<gene>
    <name evidence="2" type="ORF">Acr_16g0006290</name>
</gene>
<dbReference type="Proteomes" id="UP000585474">
    <property type="component" value="Unassembled WGS sequence"/>
</dbReference>
<proteinExistence type="predicted"/>
<keyword evidence="1" id="KW-0812">Transmembrane</keyword>
<accession>A0A7J0FZ76</accession>
<keyword evidence="1" id="KW-1133">Transmembrane helix</keyword>
<feature type="transmembrane region" description="Helical" evidence="1">
    <location>
        <begin position="20"/>
        <end position="40"/>
    </location>
</feature>